<dbReference type="EMBL" id="BLXT01005511">
    <property type="protein sequence ID" value="GFO23483.1"/>
    <property type="molecule type" value="Genomic_DNA"/>
</dbReference>
<proteinExistence type="predicted"/>
<accession>A0AAV4BV68</accession>
<evidence type="ECO:0000313" key="1">
    <source>
        <dbReference type="EMBL" id="GFO23483.1"/>
    </source>
</evidence>
<dbReference type="AlphaFoldDB" id="A0AAV4BV68"/>
<name>A0AAV4BV68_9GAST</name>
<protein>
    <submittedName>
        <fullName evidence="1">Uncharacterized protein</fullName>
    </submittedName>
</protein>
<organism evidence="1 2">
    <name type="scientific">Plakobranchus ocellatus</name>
    <dbReference type="NCBI Taxonomy" id="259542"/>
    <lineage>
        <taxon>Eukaryota</taxon>
        <taxon>Metazoa</taxon>
        <taxon>Spiralia</taxon>
        <taxon>Lophotrochozoa</taxon>
        <taxon>Mollusca</taxon>
        <taxon>Gastropoda</taxon>
        <taxon>Heterobranchia</taxon>
        <taxon>Euthyneura</taxon>
        <taxon>Panpulmonata</taxon>
        <taxon>Sacoglossa</taxon>
        <taxon>Placobranchoidea</taxon>
        <taxon>Plakobranchidae</taxon>
        <taxon>Plakobranchus</taxon>
    </lineage>
</organism>
<comment type="caution">
    <text evidence="1">The sequence shown here is derived from an EMBL/GenBank/DDBJ whole genome shotgun (WGS) entry which is preliminary data.</text>
</comment>
<dbReference type="Proteomes" id="UP000735302">
    <property type="component" value="Unassembled WGS sequence"/>
</dbReference>
<reference evidence="1 2" key="1">
    <citation type="journal article" date="2021" name="Elife">
        <title>Chloroplast acquisition without the gene transfer in kleptoplastic sea slugs, Plakobranchus ocellatus.</title>
        <authorList>
            <person name="Maeda T."/>
            <person name="Takahashi S."/>
            <person name="Yoshida T."/>
            <person name="Shimamura S."/>
            <person name="Takaki Y."/>
            <person name="Nagai Y."/>
            <person name="Toyoda A."/>
            <person name="Suzuki Y."/>
            <person name="Arimoto A."/>
            <person name="Ishii H."/>
            <person name="Satoh N."/>
            <person name="Nishiyama T."/>
            <person name="Hasebe M."/>
            <person name="Maruyama T."/>
            <person name="Minagawa J."/>
            <person name="Obokata J."/>
            <person name="Shigenobu S."/>
        </authorList>
    </citation>
    <scope>NUCLEOTIDE SEQUENCE [LARGE SCALE GENOMIC DNA]</scope>
</reference>
<sequence>MHDEAYGRLRELRSTWAKVRAGLRGDYGRIRAISRAHCVRGGRSRPGLYLSVPGFKPEGATCTCTPTRLLPCFRTDFSLPSPGWSLALG</sequence>
<gene>
    <name evidence="1" type="ORF">PoB_004998800</name>
</gene>
<keyword evidence="2" id="KW-1185">Reference proteome</keyword>
<evidence type="ECO:0000313" key="2">
    <source>
        <dbReference type="Proteomes" id="UP000735302"/>
    </source>
</evidence>